<dbReference type="CDD" id="cd05288">
    <property type="entry name" value="PGDH"/>
    <property type="match status" value="1"/>
</dbReference>
<dbReference type="InterPro" id="IPR013149">
    <property type="entry name" value="ADH-like_C"/>
</dbReference>
<dbReference type="EMBL" id="VHSG01000006">
    <property type="protein sequence ID" value="TQV84013.1"/>
    <property type="molecule type" value="Genomic_DNA"/>
</dbReference>
<dbReference type="Gene3D" id="3.90.180.10">
    <property type="entry name" value="Medium-chain alcohol dehydrogenases, catalytic domain"/>
    <property type="match status" value="1"/>
</dbReference>
<dbReference type="Proteomes" id="UP000319732">
    <property type="component" value="Unassembled WGS sequence"/>
</dbReference>
<evidence type="ECO:0000259" key="2">
    <source>
        <dbReference type="SMART" id="SM00829"/>
    </source>
</evidence>
<evidence type="ECO:0000256" key="1">
    <source>
        <dbReference type="ARBA" id="ARBA00023002"/>
    </source>
</evidence>
<dbReference type="FunFam" id="3.40.50.720:FF:000121">
    <property type="entry name" value="Prostaglandin reductase 2"/>
    <property type="match status" value="1"/>
</dbReference>
<dbReference type="OrthoDB" id="9805663at2"/>
<evidence type="ECO:0000313" key="4">
    <source>
        <dbReference type="Proteomes" id="UP000319732"/>
    </source>
</evidence>
<comment type="caution">
    <text evidence="3">The sequence shown here is derived from an EMBL/GenBank/DDBJ whole genome shotgun (WGS) entry which is preliminary data.</text>
</comment>
<dbReference type="AlphaFoldDB" id="A0A545U3M9"/>
<dbReference type="PANTHER" id="PTHR43205">
    <property type="entry name" value="PROSTAGLANDIN REDUCTASE"/>
    <property type="match status" value="1"/>
</dbReference>
<keyword evidence="4" id="KW-1185">Reference proteome</keyword>
<dbReference type="Gene3D" id="3.40.50.720">
    <property type="entry name" value="NAD(P)-binding Rossmann-like Domain"/>
    <property type="match status" value="1"/>
</dbReference>
<feature type="domain" description="Enoyl reductase (ER)" evidence="2">
    <location>
        <begin position="20"/>
        <end position="336"/>
    </location>
</feature>
<organism evidence="3 4">
    <name type="scientific">Exilibacterium tricleocarpae</name>
    <dbReference type="NCBI Taxonomy" id="2591008"/>
    <lineage>
        <taxon>Bacteria</taxon>
        <taxon>Pseudomonadati</taxon>
        <taxon>Pseudomonadota</taxon>
        <taxon>Gammaproteobacteria</taxon>
        <taxon>Cellvibrionales</taxon>
        <taxon>Cellvibrionaceae</taxon>
        <taxon>Exilibacterium</taxon>
    </lineage>
</organism>
<dbReference type="InterPro" id="IPR011032">
    <property type="entry name" value="GroES-like_sf"/>
</dbReference>
<gene>
    <name evidence="3" type="ORF">FKG94_04930</name>
</gene>
<dbReference type="RefSeq" id="WP_142903093.1">
    <property type="nucleotide sequence ID" value="NZ_ML660089.1"/>
</dbReference>
<dbReference type="InterPro" id="IPR041694">
    <property type="entry name" value="ADH_N_2"/>
</dbReference>
<protein>
    <submittedName>
        <fullName evidence="3">NADP-dependent oxidoreductase</fullName>
    </submittedName>
</protein>
<dbReference type="GO" id="GO:0016628">
    <property type="term" value="F:oxidoreductase activity, acting on the CH-CH group of donors, NAD or NADP as acceptor"/>
    <property type="evidence" value="ECO:0007669"/>
    <property type="project" value="InterPro"/>
</dbReference>
<dbReference type="InterPro" id="IPR045010">
    <property type="entry name" value="MDR_fam"/>
</dbReference>
<dbReference type="SMART" id="SM00829">
    <property type="entry name" value="PKS_ER"/>
    <property type="match status" value="1"/>
</dbReference>
<dbReference type="Pfam" id="PF00107">
    <property type="entry name" value="ADH_zinc_N"/>
    <property type="match status" value="1"/>
</dbReference>
<keyword evidence="1" id="KW-0560">Oxidoreductase</keyword>
<dbReference type="InterPro" id="IPR020843">
    <property type="entry name" value="ER"/>
</dbReference>
<dbReference type="SUPFAM" id="SSF51735">
    <property type="entry name" value="NAD(P)-binding Rossmann-fold domains"/>
    <property type="match status" value="1"/>
</dbReference>
<dbReference type="SUPFAM" id="SSF50129">
    <property type="entry name" value="GroES-like"/>
    <property type="match status" value="2"/>
</dbReference>
<dbReference type="PANTHER" id="PTHR43205:SF7">
    <property type="entry name" value="PROSTAGLANDIN REDUCTASE 1"/>
    <property type="match status" value="1"/>
</dbReference>
<evidence type="ECO:0000313" key="3">
    <source>
        <dbReference type="EMBL" id="TQV84013.1"/>
    </source>
</evidence>
<proteinExistence type="predicted"/>
<reference evidence="3 4" key="1">
    <citation type="submission" date="2019-06" db="EMBL/GenBank/DDBJ databases">
        <title>Whole genome sequence for Cellvibrionaceae sp. R142.</title>
        <authorList>
            <person name="Wang G."/>
        </authorList>
    </citation>
    <scope>NUCLEOTIDE SEQUENCE [LARGE SCALE GENOMIC DNA]</scope>
    <source>
        <strain evidence="3 4">R142</strain>
    </source>
</reference>
<dbReference type="InterPro" id="IPR036291">
    <property type="entry name" value="NAD(P)-bd_dom_sf"/>
</dbReference>
<accession>A0A545U3M9</accession>
<sequence>MSNYKNRRIVLARRPKGEVADEDLRLESVDMKPLDDGEILIKVLWLSLDPYMRPRMNDLKSYMDPIAIDAVIVGESVGQVVESRSGKYAVGDYVTSYSGWQEYYVAPETEAMMYKVDPRGLPLSVFLGAAGMPARTAYLGLTRVGKPEAGETVVVSAASGAVGSVVGQIAKTLGCRVVGIAGGEKKCSYVTGELGFDACVDYKAGNLDADLAAACPAGIDVYFENVGGAVTRAVAPLLNKGSRVPVCGYISAYNEQDITAVETPFHILGALPEPPEHRFFVVTEWQDEHEEVTRQLVDWVKDGKIKYSESVADGLDNAVDAFRGMLQGKNFGKQLVKIAEQ</sequence>
<dbReference type="Pfam" id="PF16884">
    <property type="entry name" value="ADH_N_2"/>
    <property type="match status" value="1"/>
</dbReference>
<name>A0A545U3M9_9GAMM</name>